<dbReference type="RefSeq" id="XP_014247110.2">
    <property type="nucleotide sequence ID" value="XM_014391624.2"/>
</dbReference>
<sequence>MVNTCRINVRCKKTLKVLHFSQKTKTIPNVIFGIKASPPMPGMEGMLDWLMSKCIHKYWPFFSNLTYTEMISLRDENLDWYMNALGAQGTFCQGARRKILKSLEELRSRSSQIKVIDHLDVEKSCRTISSVLKTPISDSDMEEDGTFLTGLIMEKITLVVDVCKKTGSSVNSVAALLREYIECKSVHEYDKICAKSWLNGIKLDFFQRRKYGRRTA</sequence>
<dbReference type="Gene3D" id="1.10.150.50">
    <property type="entry name" value="Transcription Factor, Ets-1"/>
    <property type="match status" value="1"/>
</dbReference>
<evidence type="ECO:0000256" key="2">
    <source>
        <dbReference type="ARBA" id="ARBA00022490"/>
    </source>
</evidence>
<dbReference type="AlphaFoldDB" id="A0A8I6RKM8"/>
<proteinExistence type="predicted"/>
<evidence type="ECO:0000313" key="3">
    <source>
        <dbReference type="EnsemblMetazoa" id="XP_014247110.2"/>
    </source>
</evidence>
<dbReference type="PANTHER" id="PTHR12515">
    <property type="entry name" value="STERILE ALPHA MOTIF DOMAIN CONTAINING PROTEIN 4-RELATED"/>
    <property type="match status" value="1"/>
</dbReference>
<dbReference type="GO" id="GO:0000289">
    <property type="term" value="P:nuclear-transcribed mRNA poly(A) tail shortening"/>
    <property type="evidence" value="ECO:0007669"/>
    <property type="project" value="TreeGrafter"/>
</dbReference>
<keyword evidence="4" id="KW-1185">Reference proteome</keyword>
<reference evidence="3" key="1">
    <citation type="submission" date="2022-01" db="UniProtKB">
        <authorList>
            <consortium name="EnsemblMetazoa"/>
        </authorList>
    </citation>
    <scope>IDENTIFICATION</scope>
</reference>
<dbReference type="OrthoDB" id="2155283at2759"/>
<evidence type="ECO:0000256" key="1">
    <source>
        <dbReference type="ARBA" id="ARBA00004496"/>
    </source>
</evidence>
<dbReference type="KEGG" id="clec:106665297"/>
<dbReference type="GO" id="GO:0003729">
    <property type="term" value="F:mRNA binding"/>
    <property type="evidence" value="ECO:0007669"/>
    <property type="project" value="TreeGrafter"/>
</dbReference>
<dbReference type="Proteomes" id="UP000494040">
    <property type="component" value="Unassembled WGS sequence"/>
</dbReference>
<organism evidence="3 4">
    <name type="scientific">Cimex lectularius</name>
    <name type="common">Bed bug</name>
    <name type="synonym">Acanthia lectularia</name>
    <dbReference type="NCBI Taxonomy" id="79782"/>
    <lineage>
        <taxon>Eukaryota</taxon>
        <taxon>Metazoa</taxon>
        <taxon>Ecdysozoa</taxon>
        <taxon>Arthropoda</taxon>
        <taxon>Hexapoda</taxon>
        <taxon>Insecta</taxon>
        <taxon>Pterygota</taxon>
        <taxon>Neoptera</taxon>
        <taxon>Paraneoptera</taxon>
        <taxon>Hemiptera</taxon>
        <taxon>Heteroptera</taxon>
        <taxon>Panheteroptera</taxon>
        <taxon>Cimicomorpha</taxon>
        <taxon>Cimicidae</taxon>
        <taxon>Cimex</taxon>
    </lineage>
</organism>
<dbReference type="EnsemblMetazoa" id="XM_014391624.2">
    <property type="protein sequence ID" value="XP_014247110.2"/>
    <property type="gene ID" value="LOC106665297"/>
</dbReference>
<name>A0A8I6RKM8_CIMLE</name>
<dbReference type="InterPro" id="IPR050897">
    <property type="entry name" value="SMAUG/VTS1_RNA-bind"/>
</dbReference>
<dbReference type="SUPFAM" id="SSF47769">
    <property type="entry name" value="SAM/Pointed domain"/>
    <property type="match status" value="1"/>
</dbReference>
<protein>
    <submittedName>
        <fullName evidence="3">Uncharacterized protein</fullName>
    </submittedName>
</protein>
<dbReference type="PANTHER" id="PTHR12515:SF5">
    <property type="entry name" value="PROTEIN SMAUG"/>
    <property type="match status" value="1"/>
</dbReference>
<evidence type="ECO:0000313" key="4">
    <source>
        <dbReference type="Proteomes" id="UP000494040"/>
    </source>
</evidence>
<comment type="subcellular location">
    <subcellularLocation>
        <location evidence="1">Cytoplasm</location>
    </subcellularLocation>
</comment>
<keyword evidence="2" id="KW-0963">Cytoplasm</keyword>
<dbReference type="GO" id="GO:0000932">
    <property type="term" value="C:P-body"/>
    <property type="evidence" value="ECO:0007669"/>
    <property type="project" value="TreeGrafter"/>
</dbReference>
<accession>A0A8I6RKM8</accession>
<dbReference type="GeneID" id="106665297"/>
<dbReference type="InterPro" id="IPR013761">
    <property type="entry name" value="SAM/pointed_sf"/>
</dbReference>